<keyword evidence="2" id="KW-1185">Reference proteome</keyword>
<dbReference type="EMBL" id="JAWDJR010000013">
    <property type="protein sequence ID" value="KAK9964066.1"/>
    <property type="molecule type" value="Genomic_DNA"/>
</dbReference>
<proteinExistence type="predicted"/>
<reference evidence="1 2" key="1">
    <citation type="submission" date="2024-05" db="EMBL/GenBank/DDBJ databases">
        <title>A high-quality chromosomal-level genome assembly of Topmouth culter (Culter alburnus).</title>
        <authorList>
            <person name="Zhao H."/>
        </authorList>
    </citation>
    <scope>NUCLEOTIDE SEQUENCE [LARGE SCALE GENOMIC DNA]</scope>
    <source>
        <strain evidence="1">CATC2023</strain>
        <tissue evidence="1">Muscle</tissue>
    </source>
</reference>
<evidence type="ECO:0000313" key="2">
    <source>
        <dbReference type="Proteomes" id="UP001479290"/>
    </source>
</evidence>
<gene>
    <name evidence="1" type="ORF">ABG768_005270</name>
</gene>
<dbReference type="Proteomes" id="UP001479290">
    <property type="component" value="Unassembled WGS sequence"/>
</dbReference>
<protein>
    <submittedName>
        <fullName evidence="1">Uncharacterized protein</fullName>
    </submittedName>
</protein>
<comment type="caution">
    <text evidence="1">The sequence shown here is derived from an EMBL/GenBank/DDBJ whole genome shotgun (WGS) entry which is preliminary data.</text>
</comment>
<evidence type="ECO:0000313" key="1">
    <source>
        <dbReference type="EMBL" id="KAK9964066.1"/>
    </source>
</evidence>
<dbReference type="AlphaFoldDB" id="A0AAW1ZRC4"/>
<sequence>MDEWMRGSLMPETVSVQQNDLVARIDCPVTTSRLNTGGTVHFPCKSPDCQESTRSENRCQVCSLLPPQCHSDSPGLEGLPLMAGSKTTVFTCCYRSSGAKTTIE</sequence>
<accession>A0AAW1ZRC4</accession>
<name>A0AAW1ZRC4_CULAL</name>
<organism evidence="1 2">
    <name type="scientific">Culter alburnus</name>
    <name type="common">Topmouth culter</name>
    <dbReference type="NCBI Taxonomy" id="194366"/>
    <lineage>
        <taxon>Eukaryota</taxon>
        <taxon>Metazoa</taxon>
        <taxon>Chordata</taxon>
        <taxon>Craniata</taxon>
        <taxon>Vertebrata</taxon>
        <taxon>Euteleostomi</taxon>
        <taxon>Actinopterygii</taxon>
        <taxon>Neopterygii</taxon>
        <taxon>Teleostei</taxon>
        <taxon>Ostariophysi</taxon>
        <taxon>Cypriniformes</taxon>
        <taxon>Xenocyprididae</taxon>
        <taxon>Xenocypridinae</taxon>
        <taxon>Culter</taxon>
    </lineage>
</organism>